<dbReference type="Gene3D" id="4.10.410.10">
    <property type="entry name" value="Pancreatic trypsin inhibitor Kunitz domain"/>
    <property type="match status" value="1"/>
</dbReference>
<evidence type="ECO:0000313" key="5">
    <source>
        <dbReference type="Proteomes" id="UP000694554"/>
    </source>
</evidence>
<accession>A0A8C9KWW3</accession>
<dbReference type="AlphaFoldDB" id="A0A8C9KWW3"/>
<evidence type="ECO:0000259" key="3">
    <source>
        <dbReference type="PROSITE" id="PS50279"/>
    </source>
</evidence>
<evidence type="ECO:0000256" key="2">
    <source>
        <dbReference type="SAM" id="SignalP"/>
    </source>
</evidence>
<dbReference type="GeneTree" id="ENSGT01010000222890"/>
<dbReference type="Pfam" id="PF00014">
    <property type="entry name" value="Kunitz_BPTI"/>
    <property type="match status" value="1"/>
</dbReference>
<reference evidence="4" key="3">
    <citation type="submission" date="2025-09" db="UniProtKB">
        <authorList>
            <consortium name="Ensembl"/>
        </authorList>
    </citation>
    <scope>IDENTIFICATION</scope>
</reference>
<dbReference type="InterPro" id="IPR036880">
    <property type="entry name" value="Kunitz_BPTI_sf"/>
</dbReference>
<dbReference type="InterPro" id="IPR002223">
    <property type="entry name" value="Kunitz_BPTI"/>
</dbReference>
<sequence length="119" mass="13123">MSRLCLSASLLVLLGTLAAGTQRVETSTPAQAPQSTFCLEPPYVGPCKALLFRYFYNASSRLCKTLAYGRCRRKQNNFLDKEDCISTCNGCNRPQEILGGPPQGWAVAASERFDMFVFS</sequence>
<dbReference type="Proteomes" id="UP000694554">
    <property type="component" value="Chromosome X"/>
</dbReference>
<dbReference type="GO" id="GO:0005615">
    <property type="term" value="C:extracellular space"/>
    <property type="evidence" value="ECO:0007669"/>
    <property type="project" value="TreeGrafter"/>
</dbReference>
<reference evidence="4" key="2">
    <citation type="submission" date="2025-08" db="UniProtKB">
        <authorList>
            <consortium name="Ensembl"/>
        </authorList>
    </citation>
    <scope>IDENTIFICATION</scope>
</reference>
<keyword evidence="5" id="KW-1185">Reference proteome</keyword>
<keyword evidence="2" id="KW-0732">Signal</keyword>
<dbReference type="PANTHER" id="PTHR10083:SF373">
    <property type="entry name" value="SERINE PEPTIDASE INHIBITOR, KUNITZ TYPE, 2"/>
    <property type="match status" value="1"/>
</dbReference>
<proteinExistence type="predicted"/>
<feature type="chain" id="PRO_5034275197" description="BPTI/Kunitz inhibitor domain-containing protein" evidence="2">
    <location>
        <begin position="27"/>
        <end position="119"/>
    </location>
</feature>
<dbReference type="SMART" id="SM00131">
    <property type="entry name" value="KU"/>
    <property type="match status" value="1"/>
</dbReference>
<dbReference type="SUPFAM" id="SSF57362">
    <property type="entry name" value="BPTI-like"/>
    <property type="match status" value="1"/>
</dbReference>
<feature type="domain" description="BPTI/Kunitz inhibitor" evidence="3">
    <location>
        <begin position="38"/>
        <end position="88"/>
    </location>
</feature>
<name>A0A8C9KWW3_PHOSS</name>
<dbReference type="InterPro" id="IPR050098">
    <property type="entry name" value="TFPI/VKTCI-like"/>
</dbReference>
<reference evidence="4" key="1">
    <citation type="submission" date="2019-08" db="EMBL/GenBank/DDBJ databases">
        <title>Phocoena sinus (Vaquita) genome, mPhoSin1, primary haplotype.</title>
        <authorList>
            <person name="Morin P."/>
            <person name="Mountcastle J."/>
            <person name="Fungtammasan C."/>
            <person name="Rhie A."/>
            <person name="Rojas-Bracho L."/>
            <person name="Smith C.R."/>
            <person name="Taylor B.L."/>
            <person name="Gulland F.M.D."/>
            <person name="Musser W."/>
            <person name="Houck M."/>
            <person name="Haase B."/>
            <person name="Paez S."/>
            <person name="Howe K."/>
            <person name="Torrance J."/>
            <person name="Formenti G."/>
            <person name="Phillippy A."/>
            <person name="Ryder O."/>
            <person name="Jarvis E.D."/>
            <person name="Fedrigo O."/>
        </authorList>
    </citation>
    <scope>NUCLEOTIDE SEQUENCE [LARGE SCALE GENOMIC DNA]</scope>
</reference>
<dbReference type="CDD" id="cd22592">
    <property type="entry name" value="Kunitz_BPTI"/>
    <property type="match status" value="1"/>
</dbReference>
<dbReference type="PROSITE" id="PS50279">
    <property type="entry name" value="BPTI_KUNITZ_2"/>
    <property type="match status" value="1"/>
</dbReference>
<protein>
    <recommendedName>
        <fullName evidence="3">BPTI/Kunitz inhibitor domain-containing protein</fullName>
    </recommendedName>
</protein>
<dbReference type="GO" id="GO:0004867">
    <property type="term" value="F:serine-type endopeptidase inhibitor activity"/>
    <property type="evidence" value="ECO:0007669"/>
    <property type="project" value="InterPro"/>
</dbReference>
<evidence type="ECO:0000313" key="4">
    <source>
        <dbReference type="Ensembl" id="ENSPSNP00000029746.1"/>
    </source>
</evidence>
<keyword evidence="1" id="KW-1015">Disulfide bond</keyword>
<dbReference type="PANTHER" id="PTHR10083">
    <property type="entry name" value="KUNITZ-TYPE PROTEASE INHIBITOR-RELATED"/>
    <property type="match status" value="1"/>
</dbReference>
<feature type="signal peptide" evidence="2">
    <location>
        <begin position="1"/>
        <end position="26"/>
    </location>
</feature>
<organism evidence="4 5">
    <name type="scientific">Phocoena sinus</name>
    <name type="common">Vaquita</name>
    <dbReference type="NCBI Taxonomy" id="42100"/>
    <lineage>
        <taxon>Eukaryota</taxon>
        <taxon>Metazoa</taxon>
        <taxon>Chordata</taxon>
        <taxon>Craniata</taxon>
        <taxon>Vertebrata</taxon>
        <taxon>Euteleostomi</taxon>
        <taxon>Mammalia</taxon>
        <taxon>Eutheria</taxon>
        <taxon>Laurasiatheria</taxon>
        <taxon>Artiodactyla</taxon>
        <taxon>Whippomorpha</taxon>
        <taxon>Cetacea</taxon>
        <taxon>Odontoceti</taxon>
        <taxon>Phocoenidae</taxon>
        <taxon>Phocoena</taxon>
    </lineage>
</organism>
<evidence type="ECO:0000256" key="1">
    <source>
        <dbReference type="ARBA" id="ARBA00023157"/>
    </source>
</evidence>
<dbReference type="Ensembl" id="ENSPSNT00000033378.1">
    <property type="protein sequence ID" value="ENSPSNP00000029746.1"/>
    <property type="gene ID" value="ENSPSNG00000021512.1"/>
</dbReference>